<dbReference type="SUPFAM" id="SSF158745">
    <property type="entry name" value="LanC-like"/>
    <property type="match status" value="1"/>
</dbReference>
<dbReference type="EMBL" id="JAUFSA010000001">
    <property type="protein sequence ID" value="MDP7734114.1"/>
    <property type="molecule type" value="Genomic_DNA"/>
</dbReference>
<sequence>MDTSYERLIVGAATIDELLSDDFESLPGQKTDTDQATRRLAAWCRSCASGDWRQFARRLQREGWDFPFVLERFASVRRKPSAPLPAWIDDAVWIDAALRSAGGRAAEPVPGSGKPVAFEQLLLPVVDEAEVRLWSGVDGQTSALFTDHARAGLRDALLQHLSGLCAPALYALLDTVRPTGYRKFVADMKADGFQRLFETKPVFLRLIATMTRQWIDATRELIERLGADLSVLRADLVVMTAEIRVTGIHSDLGDQHNGGRSVHIVTFTDDTRIVYKPKDLGVDVAWHTLVERLNRSGPPVDLRAPRALARRGYGWTEFIEHSGCSDEQAVERYFRRAGAWLALFFCFAAGDMHHENIIAAGDHPVPIDIETILQAALDRPDADVPDSEAHQAAMKTIADSVMMVRLIPSYLRWNDTEVGAIGGLLSGWAAGGGIRWTDINTDAMRPTRAPDTGSVTPNLPHVGGRYAKFADHVDAFVAGFEDYAGFLARWRASTAPGSLLEGFAGLPVRRVLRPTRFYAMLLQRLKDPRRMDDGVMWSAQADFVARMSDWDNDLDPQSPLVRAERLALSALNVPYFTMSSDDMDIRDGVGISVRAGGVSGLDHAAALADSLDDAGTRWQVTIIRQNMESFASERKSATFGEPQPDPDDSGTLTTEMFAVEADRIAEDLSRYAVRRGPGAAWIALDWMGDSDLFQLVCLGPGLYNGVSGIGVFLAAHAAVTGRSSSAELALACLTHLRKVLNSHNAARYARSLGIGGGDGLGSIIYSLTLIGKCLQDNEVLSDAHVAAALFTDDLIAADNRLDVVGGSAGAILCLLRLYRDSGSRDVLASAIRCGEHLLEQPRIGEHGRRTWSGKGTSSLDLNGMSHGASGYAYALASLGQVTGRDEFAVAAVECIAFEDASYDPEHHNWFDLDSDGRQVWAFKWCHGAPGIGLARIAMAGCVRADLPLLQRDITDAVIGVEDGWAGVNRDTLCCGTLGSVEFLSAAGTALNRQELQQVSSQRLMRVVAAAARRGDYRWGGGTRRFNPGMFRGLAGVGYTILRRIDGTLPNVLVWE</sequence>
<dbReference type="InterPro" id="IPR017146">
    <property type="entry name" value="Lanti_2_LanM"/>
</dbReference>
<dbReference type="InterPro" id="IPR007822">
    <property type="entry name" value="LANC-like"/>
</dbReference>
<organism evidence="2 3">
    <name type="scientific">Mycobacterium paragordonae</name>
    <dbReference type="NCBI Taxonomy" id="1389713"/>
    <lineage>
        <taxon>Bacteria</taxon>
        <taxon>Bacillati</taxon>
        <taxon>Actinomycetota</taxon>
        <taxon>Actinomycetes</taxon>
        <taxon>Mycobacteriales</taxon>
        <taxon>Mycobacteriaceae</taxon>
        <taxon>Mycobacterium</taxon>
    </lineage>
</organism>
<dbReference type="GO" id="GO:0031179">
    <property type="term" value="P:peptide modification"/>
    <property type="evidence" value="ECO:0007669"/>
    <property type="project" value="InterPro"/>
</dbReference>
<proteinExistence type="predicted"/>
<comment type="caution">
    <text evidence="2">The sequence shown here is derived from an EMBL/GenBank/DDBJ whole genome shotgun (WGS) entry which is preliminary data.</text>
</comment>
<dbReference type="Pfam" id="PF05147">
    <property type="entry name" value="LANC_like"/>
    <property type="match status" value="1"/>
</dbReference>
<dbReference type="InterPro" id="IPR025410">
    <property type="entry name" value="Lant_dehyd"/>
</dbReference>
<dbReference type="RefSeq" id="WP_133435003.1">
    <property type="nucleotide sequence ID" value="NZ_JAUFSA010000001.1"/>
</dbReference>
<feature type="domain" description="Lantibiotic biosynthesis protein dehydration" evidence="1">
    <location>
        <begin position="201"/>
        <end position="578"/>
    </location>
</feature>
<evidence type="ECO:0000313" key="3">
    <source>
        <dbReference type="Proteomes" id="UP001229081"/>
    </source>
</evidence>
<evidence type="ECO:0000259" key="1">
    <source>
        <dbReference type="Pfam" id="PF13575"/>
    </source>
</evidence>
<accession>A0A4R5WUI2</accession>
<dbReference type="Gene3D" id="1.50.10.10">
    <property type="match status" value="1"/>
</dbReference>
<dbReference type="GO" id="GO:0005975">
    <property type="term" value="P:carbohydrate metabolic process"/>
    <property type="evidence" value="ECO:0007669"/>
    <property type="project" value="InterPro"/>
</dbReference>
<name>A0A4R5WUI2_9MYCO</name>
<dbReference type="InterPro" id="IPR012341">
    <property type="entry name" value="6hp_glycosidase-like_sf"/>
</dbReference>
<dbReference type="SMART" id="SM01260">
    <property type="entry name" value="LANC_like"/>
    <property type="match status" value="1"/>
</dbReference>
<dbReference type="PIRSF" id="PIRSF037228">
    <property type="entry name" value="Lant_mod_RumM"/>
    <property type="match status" value="1"/>
</dbReference>
<dbReference type="Proteomes" id="UP001229081">
    <property type="component" value="Unassembled WGS sequence"/>
</dbReference>
<reference evidence="2" key="1">
    <citation type="submission" date="2023-06" db="EMBL/GenBank/DDBJ databases">
        <title>Identification of two novel mycobacterium reveal diversities and complexities of Mycobacterium gordonae clade.</title>
        <authorList>
            <person name="Matsumoto Y."/>
            <person name="Nakamura S."/>
            <person name="Motooka D."/>
            <person name="Fukushima K."/>
        </authorList>
    </citation>
    <scope>NUCLEOTIDE SEQUENCE</scope>
    <source>
        <strain evidence="2">TY812</strain>
    </source>
</reference>
<protein>
    <submittedName>
        <fullName evidence="2">Type 2 lanthipeptide synthetase LanM family protein</fullName>
    </submittedName>
</protein>
<dbReference type="Pfam" id="PF13575">
    <property type="entry name" value="DUF4135"/>
    <property type="match status" value="1"/>
</dbReference>
<dbReference type="NCBIfam" id="TIGR03897">
    <property type="entry name" value="lanti_2_LanM"/>
    <property type="match status" value="1"/>
</dbReference>
<dbReference type="CDD" id="cd04792">
    <property type="entry name" value="LanM-like"/>
    <property type="match status" value="1"/>
</dbReference>
<evidence type="ECO:0000313" key="2">
    <source>
        <dbReference type="EMBL" id="MDP7734114.1"/>
    </source>
</evidence>
<dbReference type="PRINTS" id="PR01950">
    <property type="entry name" value="LANCSUPER"/>
</dbReference>
<dbReference type="AlphaFoldDB" id="A0A4R5WUI2"/>
<gene>
    <name evidence="2" type="ORF">QXL92_05050</name>
</gene>